<dbReference type="AlphaFoldDB" id="A0A550BXN4"/>
<reference evidence="2 3" key="1">
    <citation type="journal article" date="2019" name="New Phytol.">
        <title>Comparative genomics reveals unique wood-decay strategies and fruiting body development in the Schizophyllaceae.</title>
        <authorList>
            <person name="Almasi E."/>
            <person name="Sahu N."/>
            <person name="Krizsan K."/>
            <person name="Balint B."/>
            <person name="Kovacs G.M."/>
            <person name="Kiss B."/>
            <person name="Cseklye J."/>
            <person name="Drula E."/>
            <person name="Henrissat B."/>
            <person name="Nagy I."/>
            <person name="Chovatia M."/>
            <person name="Adam C."/>
            <person name="LaButti K."/>
            <person name="Lipzen A."/>
            <person name="Riley R."/>
            <person name="Grigoriev I.V."/>
            <person name="Nagy L.G."/>
        </authorList>
    </citation>
    <scope>NUCLEOTIDE SEQUENCE [LARGE SCALE GENOMIC DNA]</scope>
    <source>
        <strain evidence="2 3">NL-1724</strain>
    </source>
</reference>
<comment type="caution">
    <text evidence="2">The sequence shown here is derived from an EMBL/GenBank/DDBJ whole genome shotgun (WGS) entry which is preliminary data.</text>
</comment>
<keyword evidence="3" id="KW-1185">Reference proteome</keyword>
<dbReference type="Proteomes" id="UP000320762">
    <property type="component" value="Unassembled WGS sequence"/>
</dbReference>
<sequence>MICAHRNIPSLRYCRRILPRCPMGIGVRQHGQASLSPSPSSTAPSDPETTVLATSLTRTLLQALHFADTRMLEEIFGRRRDTWAARSCNGRAGLALDSVAPACSSICRMRSHRGGSSGDFGLSPRRSSGVSPPLSRALTSDCRSISRRTTSSMQL</sequence>
<feature type="region of interest" description="Disordered" evidence="1">
    <location>
        <begin position="28"/>
        <end position="48"/>
    </location>
</feature>
<dbReference type="EMBL" id="VDMD01000049">
    <property type="protein sequence ID" value="TRM57300.1"/>
    <property type="molecule type" value="Genomic_DNA"/>
</dbReference>
<evidence type="ECO:0000313" key="2">
    <source>
        <dbReference type="EMBL" id="TRM57300.1"/>
    </source>
</evidence>
<feature type="compositionally biased region" description="Polar residues" evidence="1">
    <location>
        <begin position="137"/>
        <end position="155"/>
    </location>
</feature>
<evidence type="ECO:0000313" key="3">
    <source>
        <dbReference type="Proteomes" id="UP000320762"/>
    </source>
</evidence>
<accession>A0A550BXN4</accession>
<name>A0A550BXN4_9AGAR</name>
<gene>
    <name evidence="2" type="ORF">BD626DRAFT_515268</name>
</gene>
<feature type="compositionally biased region" description="Low complexity" evidence="1">
    <location>
        <begin position="34"/>
        <end position="47"/>
    </location>
</feature>
<organism evidence="2 3">
    <name type="scientific">Schizophyllum amplum</name>
    <dbReference type="NCBI Taxonomy" id="97359"/>
    <lineage>
        <taxon>Eukaryota</taxon>
        <taxon>Fungi</taxon>
        <taxon>Dikarya</taxon>
        <taxon>Basidiomycota</taxon>
        <taxon>Agaricomycotina</taxon>
        <taxon>Agaricomycetes</taxon>
        <taxon>Agaricomycetidae</taxon>
        <taxon>Agaricales</taxon>
        <taxon>Schizophyllaceae</taxon>
        <taxon>Schizophyllum</taxon>
    </lineage>
</organism>
<evidence type="ECO:0000256" key="1">
    <source>
        <dbReference type="SAM" id="MobiDB-lite"/>
    </source>
</evidence>
<proteinExistence type="predicted"/>
<feature type="region of interest" description="Disordered" evidence="1">
    <location>
        <begin position="114"/>
        <end position="155"/>
    </location>
</feature>
<protein>
    <submittedName>
        <fullName evidence="2">Uncharacterized protein</fullName>
    </submittedName>
</protein>